<dbReference type="RefSeq" id="XP_018994669.1">
    <property type="nucleotide sequence ID" value="XM_019137643.1"/>
</dbReference>
<dbReference type="CDD" id="cd00067">
    <property type="entry name" value="GAL4"/>
    <property type="match status" value="1"/>
</dbReference>
<keyword evidence="6" id="KW-1185">Reference proteome</keyword>
<dbReference type="InterPro" id="IPR001138">
    <property type="entry name" value="Zn2Cys6_DnaBD"/>
</dbReference>
<sequence length="738" mass="81542">MKDTNCIQASMSHHLDFAEVSRQARRIVDANRAQSILEHTASTSTGQGKIKYTRTTTGCTPCRSKKVKCDETIPACLRCVASQTVCVYPLPKAAGTRGTKRKSVGGRESVPAELNGEPAGTTRLRLEDDLRRTTAGPVDSAMLVTPRSASRLDIAEGEVRRKDRFASSQSSRIALGDASISPQTDMTGLGVSPDMGSAVQHIATTDFSFLDEFIPFVGPTSKPSSSTGVHRASSMSQPYQPHIGDLNKSLLINRRLLKHAHNSQEQSKERTPSAPPPPPHPRLQLVESILFAYDTDETLFEFGPSHRDHNLSNNSLTFGIVDVLSNAFPSPTSRMLFHHYCNIASRILVTMGNIGPNPLLAFCTPDRLLDTNSAASAAVRMSMLSTGVAHFTHETSDAVGPAELGVGWEGQRKKLKELGNKFKRAALANITLAAKVETGDEQLDSILAACTLVCIRDVISADSSWRDNLEFALSLISKKGGPQAMLQGPGYSFTRRYLLENLATHDVFSSFVTGKEPSLLGNSDSWWFDSVETSQTRWEWESVERSFGISRAMVDLMARIVSVDSQKRRLGVSLSHQTREMWEVTQHFEREAHCLLLELDIWGNSLNALPQNARVTCGDYIYKYAGVVFLLADVLEKPPTTPRIVNSINYILELLSEASAMRMAVMLVWPLLIAGVFCGKDVRQKVGELFDAFQSDYCEDLQVARELLEEQWRCIDTGKGKQRWSTIMEKLGRYVLLI</sequence>
<feature type="compositionally biased region" description="Polar residues" evidence="3">
    <location>
        <begin position="221"/>
        <end position="239"/>
    </location>
</feature>
<dbReference type="PROSITE" id="PS00463">
    <property type="entry name" value="ZN2_CY6_FUNGAL_1"/>
    <property type="match status" value="1"/>
</dbReference>
<dbReference type="AlphaFoldDB" id="A0A1E3HU25"/>
<dbReference type="STRING" id="1295533.A0A1E3HU25"/>
<dbReference type="PANTHER" id="PTHR37534:SF20">
    <property type="entry name" value="PRO1A C6 ZINK-FINGER PROTEIN"/>
    <property type="match status" value="1"/>
</dbReference>
<dbReference type="EMBL" id="AWGJ01000005">
    <property type="protein sequence ID" value="ODN79822.1"/>
    <property type="molecule type" value="Genomic_DNA"/>
</dbReference>
<keyword evidence="2" id="KW-0539">Nucleus</keyword>
<dbReference type="SUPFAM" id="SSF57701">
    <property type="entry name" value="Zn2/Cys6 DNA-binding domain"/>
    <property type="match status" value="1"/>
</dbReference>
<accession>A0A1E3HU25</accession>
<dbReference type="GeneID" id="30155026"/>
<dbReference type="InterPro" id="IPR036864">
    <property type="entry name" value="Zn2-C6_fun-type_DNA-bd_sf"/>
</dbReference>
<organism evidence="5 6">
    <name type="scientific">Cryptococcus amylolentus CBS 6039</name>
    <dbReference type="NCBI Taxonomy" id="1295533"/>
    <lineage>
        <taxon>Eukaryota</taxon>
        <taxon>Fungi</taxon>
        <taxon>Dikarya</taxon>
        <taxon>Basidiomycota</taxon>
        <taxon>Agaricomycotina</taxon>
        <taxon>Tremellomycetes</taxon>
        <taxon>Tremellales</taxon>
        <taxon>Cryptococcaceae</taxon>
        <taxon>Cryptococcus</taxon>
    </lineage>
</organism>
<dbReference type="Gene3D" id="4.10.240.10">
    <property type="entry name" value="Zn(2)-C6 fungal-type DNA-binding domain"/>
    <property type="match status" value="1"/>
</dbReference>
<feature type="region of interest" description="Disordered" evidence="3">
    <location>
        <begin position="96"/>
        <end position="120"/>
    </location>
</feature>
<dbReference type="Proteomes" id="UP000094065">
    <property type="component" value="Unassembled WGS sequence"/>
</dbReference>
<name>A0A1E3HU25_9TREE</name>
<evidence type="ECO:0000313" key="5">
    <source>
        <dbReference type="EMBL" id="ODN79822.1"/>
    </source>
</evidence>
<dbReference type="PANTHER" id="PTHR37534">
    <property type="entry name" value="TRANSCRIPTIONAL ACTIVATOR PROTEIN UGA3"/>
    <property type="match status" value="1"/>
</dbReference>
<dbReference type="GO" id="GO:0008270">
    <property type="term" value="F:zinc ion binding"/>
    <property type="evidence" value="ECO:0007669"/>
    <property type="project" value="InterPro"/>
</dbReference>
<dbReference type="Pfam" id="PF00172">
    <property type="entry name" value="Zn_clus"/>
    <property type="match status" value="1"/>
</dbReference>
<dbReference type="Pfam" id="PF11951">
    <property type="entry name" value="Fungal_trans_2"/>
    <property type="match status" value="1"/>
</dbReference>
<evidence type="ECO:0000256" key="1">
    <source>
        <dbReference type="ARBA" id="ARBA00004123"/>
    </source>
</evidence>
<evidence type="ECO:0000256" key="2">
    <source>
        <dbReference type="ARBA" id="ARBA00023242"/>
    </source>
</evidence>
<dbReference type="SMART" id="SM00066">
    <property type="entry name" value="GAL4"/>
    <property type="match status" value="1"/>
</dbReference>
<feature type="region of interest" description="Disordered" evidence="3">
    <location>
        <begin position="220"/>
        <end position="240"/>
    </location>
</feature>
<evidence type="ECO:0000313" key="6">
    <source>
        <dbReference type="Proteomes" id="UP000094065"/>
    </source>
</evidence>
<evidence type="ECO:0000259" key="4">
    <source>
        <dbReference type="PROSITE" id="PS50048"/>
    </source>
</evidence>
<dbReference type="PROSITE" id="PS50048">
    <property type="entry name" value="ZN2_CY6_FUNGAL_2"/>
    <property type="match status" value="1"/>
</dbReference>
<reference evidence="5 6" key="1">
    <citation type="submission" date="2016-06" db="EMBL/GenBank/DDBJ databases">
        <title>Evolution of pathogenesis and genome organization in the Tremellales.</title>
        <authorList>
            <person name="Cuomo C."/>
            <person name="Litvintseva A."/>
            <person name="Heitman J."/>
            <person name="Chen Y."/>
            <person name="Sun S."/>
            <person name="Springer D."/>
            <person name="Dromer F."/>
            <person name="Young S."/>
            <person name="Zeng Q."/>
            <person name="Chapman S."/>
            <person name="Gujja S."/>
            <person name="Saif S."/>
            <person name="Birren B."/>
        </authorList>
    </citation>
    <scope>NUCLEOTIDE SEQUENCE [LARGE SCALE GENOMIC DNA]</scope>
    <source>
        <strain evidence="5 6">CBS 6039</strain>
    </source>
</reference>
<dbReference type="InterPro" id="IPR021858">
    <property type="entry name" value="Fun_TF"/>
</dbReference>
<comment type="caution">
    <text evidence="5">The sequence shown here is derived from an EMBL/GenBank/DDBJ whole genome shotgun (WGS) entry which is preliminary data.</text>
</comment>
<dbReference type="OrthoDB" id="5419315at2759"/>
<comment type="subcellular location">
    <subcellularLocation>
        <location evidence="1">Nucleus</location>
    </subcellularLocation>
</comment>
<protein>
    <recommendedName>
        <fullName evidence="4">Zn(2)-C6 fungal-type domain-containing protein</fullName>
    </recommendedName>
</protein>
<dbReference type="GO" id="GO:0000981">
    <property type="term" value="F:DNA-binding transcription factor activity, RNA polymerase II-specific"/>
    <property type="evidence" value="ECO:0007669"/>
    <property type="project" value="InterPro"/>
</dbReference>
<evidence type="ECO:0000256" key="3">
    <source>
        <dbReference type="SAM" id="MobiDB-lite"/>
    </source>
</evidence>
<feature type="domain" description="Zn(2)-C6 fungal-type" evidence="4">
    <location>
        <begin position="58"/>
        <end position="88"/>
    </location>
</feature>
<feature type="region of interest" description="Disordered" evidence="3">
    <location>
        <begin position="260"/>
        <end position="281"/>
    </location>
</feature>
<proteinExistence type="predicted"/>
<dbReference type="GO" id="GO:0005634">
    <property type="term" value="C:nucleus"/>
    <property type="evidence" value="ECO:0007669"/>
    <property type="project" value="UniProtKB-SubCell"/>
</dbReference>
<gene>
    <name evidence="5" type="ORF">L202_03717</name>
</gene>